<dbReference type="AlphaFoldDB" id="A0A246BD05"/>
<evidence type="ECO:0008006" key="3">
    <source>
        <dbReference type="Google" id="ProtNLM"/>
    </source>
</evidence>
<dbReference type="SUPFAM" id="SSF69279">
    <property type="entry name" value="Phage tail proteins"/>
    <property type="match status" value="1"/>
</dbReference>
<protein>
    <recommendedName>
        <fullName evidence="3">Phage protein D</fullName>
    </recommendedName>
</protein>
<proteinExistence type="predicted"/>
<sequence length="328" mass="37809">MAFYLTSSITIGDYKNIKPNKVTWKTDVGNFVDTCTITLPRRTHMINENPDKTLDLEGRKIYQFKEGDKVEVLLGYNNKNERRFSGFIRRVKMGIPVELECEGYASQLHNIIFNKTYANVTVKQLLKDLTAGTDIKLSNEIPEIPLKNVRFKNATGIQVLEYLKKEVSLAVYFNFNELFVGTVFGKVQKRIRVKIGWNTVRDDDFQKRKVEKNLKIVVREKNAKGEVKRTKSDLTKYDNEKDIKIKADIPVNFLKEIVNRLQTQEDYKGYEGDIQLFLAPYANKGMVIELHGGMYPEKTGDYFIQSVQGEFGMSGGRQTVQLGFIMNR</sequence>
<evidence type="ECO:0000313" key="1">
    <source>
        <dbReference type="EMBL" id="OWK99259.1"/>
    </source>
</evidence>
<name>A0A246BD05_9FLAO</name>
<dbReference type="EMBL" id="JASZ02000002">
    <property type="protein sequence ID" value="OWK99259.1"/>
    <property type="molecule type" value="Genomic_DNA"/>
</dbReference>
<comment type="caution">
    <text evidence="1">The sequence shown here is derived from an EMBL/GenBank/DDBJ whole genome shotgun (WGS) entry which is preliminary data.</text>
</comment>
<gene>
    <name evidence="1" type="ORF">AP75_01875</name>
</gene>
<reference evidence="1 2" key="1">
    <citation type="submission" date="2017-05" db="EMBL/GenBank/DDBJ databases">
        <title>Genome of Chryseobacterium haifense.</title>
        <authorList>
            <person name="Newman J.D."/>
        </authorList>
    </citation>
    <scope>NUCLEOTIDE SEQUENCE [LARGE SCALE GENOMIC DNA]</scope>
    <source>
        <strain evidence="1 2">DSM 19056</strain>
    </source>
</reference>
<evidence type="ECO:0000313" key="2">
    <source>
        <dbReference type="Proteomes" id="UP000197587"/>
    </source>
</evidence>
<organism evidence="1 2">
    <name type="scientific">Kaistella haifensis DSM 19056</name>
    <dbReference type="NCBI Taxonomy" id="1450526"/>
    <lineage>
        <taxon>Bacteria</taxon>
        <taxon>Pseudomonadati</taxon>
        <taxon>Bacteroidota</taxon>
        <taxon>Flavobacteriia</taxon>
        <taxon>Flavobacteriales</taxon>
        <taxon>Weeksellaceae</taxon>
        <taxon>Chryseobacterium group</taxon>
        <taxon>Kaistella</taxon>
    </lineage>
</organism>
<dbReference type="Proteomes" id="UP000197587">
    <property type="component" value="Unassembled WGS sequence"/>
</dbReference>
<dbReference type="RefSeq" id="WP_031504154.1">
    <property type="nucleotide sequence ID" value="NZ_JASZ02000002.1"/>
</dbReference>
<accession>A0A246BD05</accession>
<keyword evidence="2" id="KW-1185">Reference proteome</keyword>